<evidence type="ECO:0000256" key="2">
    <source>
        <dbReference type="SAM" id="SignalP"/>
    </source>
</evidence>
<evidence type="ECO:0000256" key="1">
    <source>
        <dbReference type="SAM" id="MobiDB-lite"/>
    </source>
</evidence>
<dbReference type="AlphaFoldDB" id="A0A1J7IFT7"/>
<accession>A0A1J7IFT7</accession>
<dbReference type="InParanoid" id="A0A1J7IFT7"/>
<name>A0A1J7IFT7_9PEZI</name>
<feature type="region of interest" description="Disordered" evidence="1">
    <location>
        <begin position="253"/>
        <end position="280"/>
    </location>
</feature>
<dbReference type="EMBL" id="KV875100">
    <property type="protein sequence ID" value="OIW26326.1"/>
    <property type="molecule type" value="Genomic_DNA"/>
</dbReference>
<feature type="chain" id="PRO_5011955856" evidence="2">
    <location>
        <begin position="21"/>
        <end position="370"/>
    </location>
</feature>
<reference evidence="3 4" key="1">
    <citation type="submission" date="2016-10" db="EMBL/GenBank/DDBJ databases">
        <title>Draft genome sequence of Coniochaeta ligniaria NRRL30616, a lignocellulolytic fungus for bioabatement of inhibitors in plant biomass hydrolysates.</title>
        <authorList>
            <consortium name="DOE Joint Genome Institute"/>
            <person name="Jimenez D.J."/>
            <person name="Hector R.E."/>
            <person name="Riley R."/>
            <person name="Sun H."/>
            <person name="Grigoriev I.V."/>
            <person name="Van Elsas J.D."/>
            <person name="Nichols N.N."/>
        </authorList>
    </citation>
    <scope>NUCLEOTIDE SEQUENCE [LARGE SCALE GENOMIC DNA]</scope>
    <source>
        <strain evidence="3 4">NRRL 30616</strain>
    </source>
</reference>
<gene>
    <name evidence="3" type="ORF">CONLIGDRAFT_706493</name>
</gene>
<proteinExistence type="predicted"/>
<keyword evidence="2" id="KW-0732">Signal</keyword>
<evidence type="ECO:0000313" key="3">
    <source>
        <dbReference type="EMBL" id="OIW26326.1"/>
    </source>
</evidence>
<organism evidence="3 4">
    <name type="scientific">Coniochaeta ligniaria NRRL 30616</name>
    <dbReference type="NCBI Taxonomy" id="1408157"/>
    <lineage>
        <taxon>Eukaryota</taxon>
        <taxon>Fungi</taxon>
        <taxon>Dikarya</taxon>
        <taxon>Ascomycota</taxon>
        <taxon>Pezizomycotina</taxon>
        <taxon>Sordariomycetes</taxon>
        <taxon>Sordariomycetidae</taxon>
        <taxon>Coniochaetales</taxon>
        <taxon>Coniochaetaceae</taxon>
        <taxon>Coniochaeta</taxon>
    </lineage>
</organism>
<feature type="signal peptide" evidence="2">
    <location>
        <begin position="1"/>
        <end position="20"/>
    </location>
</feature>
<evidence type="ECO:0000313" key="4">
    <source>
        <dbReference type="Proteomes" id="UP000182658"/>
    </source>
</evidence>
<protein>
    <submittedName>
        <fullName evidence="3">Uncharacterized protein</fullName>
    </submittedName>
</protein>
<feature type="compositionally biased region" description="Basic and acidic residues" evidence="1">
    <location>
        <begin position="257"/>
        <end position="269"/>
    </location>
</feature>
<dbReference type="Proteomes" id="UP000182658">
    <property type="component" value="Unassembled WGS sequence"/>
</dbReference>
<dbReference type="STRING" id="1408157.A0A1J7IFT7"/>
<dbReference type="OrthoDB" id="5365129at2759"/>
<keyword evidence="4" id="KW-1185">Reference proteome</keyword>
<sequence>MSFVGIVMEAAGILTTVAVASVQGLGGYKGASTGVKLIIGQGDGSMGGSVPHIALWDDHGARIGQYHAKSKDTIDEDGTGELVINHSQTTPPGHQADPMYVMLSNLENNAICISAVYVTNDKISGTFYGDVGYMCGMSWYPSTALVDSNFYTPRCVWLDADHTNGINARALSFHLNDIAAQPDKLAEYNDNTDTICKSTPRFSFWGNLTPDGQIPFFSPPLQYNIDSVNGGQGADKDPKAVIDRDNQYDKSVYVSQQEHHSKRSSEKTAKQQRRSIKTSNINPEHLIITDSNGHSAKEVCEHPNSVGWDIVSTKEGLFCDLADRQLYPLCSPTITVNCFDLNALQLKTLVERDGNFAVHPRGYNTTAYWK</sequence>